<evidence type="ECO:0000259" key="1">
    <source>
        <dbReference type="Pfam" id="PF03372"/>
    </source>
</evidence>
<keyword evidence="2" id="KW-1185">Reference proteome</keyword>
<dbReference type="Proteomes" id="UP000887566">
    <property type="component" value="Unplaced"/>
</dbReference>
<dbReference type="InterPro" id="IPR005135">
    <property type="entry name" value="Endo/exonuclease/phosphatase"/>
</dbReference>
<dbReference type="Gene3D" id="3.60.10.10">
    <property type="entry name" value="Endonuclease/exonuclease/phosphatase"/>
    <property type="match status" value="1"/>
</dbReference>
<protein>
    <submittedName>
        <fullName evidence="3">Endonuclease/exonuclease/phosphatase domain-containing protein</fullName>
    </submittedName>
</protein>
<dbReference type="InterPro" id="IPR036691">
    <property type="entry name" value="Endo/exonu/phosph_ase_sf"/>
</dbReference>
<dbReference type="PANTHER" id="PTHR23227:SF67">
    <property type="entry name" value="CRANIOFACIAL DEVELOPMENT PROTEIN 2-LIKE"/>
    <property type="match status" value="1"/>
</dbReference>
<dbReference type="GO" id="GO:0003824">
    <property type="term" value="F:catalytic activity"/>
    <property type="evidence" value="ECO:0007669"/>
    <property type="project" value="InterPro"/>
</dbReference>
<dbReference type="SUPFAM" id="SSF56219">
    <property type="entry name" value="DNase I-like"/>
    <property type="match status" value="1"/>
</dbReference>
<evidence type="ECO:0000313" key="2">
    <source>
        <dbReference type="Proteomes" id="UP000887566"/>
    </source>
</evidence>
<accession>A0A914X9S9</accession>
<feature type="domain" description="Endonuclease/exonuclease/phosphatase" evidence="1">
    <location>
        <begin position="9"/>
        <end position="155"/>
    </location>
</feature>
<name>A0A914X9S9_9BILA</name>
<dbReference type="AlphaFoldDB" id="A0A914X9S9"/>
<evidence type="ECO:0000313" key="3">
    <source>
        <dbReference type="WBParaSite" id="PSAMB.scaffold6643size9062.g28889.t1"/>
    </source>
</evidence>
<reference evidence="3" key="1">
    <citation type="submission" date="2022-11" db="UniProtKB">
        <authorList>
            <consortium name="WormBaseParasite"/>
        </authorList>
    </citation>
    <scope>IDENTIFICATION</scope>
</reference>
<dbReference type="PANTHER" id="PTHR23227">
    <property type="entry name" value="BUCENTAUR RELATED"/>
    <property type="match status" value="1"/>
</dbReference>
<dbReference type="Pfam" id="PF03372">
    <property type="entry name" value="Exo_endo_phos"/>
    <property type="match status" value="1"/>
</dbReference>
<sequence>MTLTKLRICTFNARSLCSQARFAEFQAEVDKIKHDIIGIAEVKRRGSGRLNLPNDAVLLYAGHDNKTAEGVGFYVSPHLKSRIAGFNAISPRVAELLLYVDRQDRMLRLIQVYAPTSTHSDNVYNAFLDDVSTLLARRQRGQRFSQTIIMGDFNAKIGMQQRNERALGRFGFGVRNERGERLADFCNN</sequence>
<organism evidence="2 3">
    <name type="scientific">Plectus sambesii</name>
    <dbReference type="NCBI Taxonomy" id="2011161"/>
    <lineage>
        <taxon>Eukaryota</taxon>
        <taxon>Metazoa</taxon>
        <taxon>Ecdysozoa</taxon>
        <taxon>Nematoda</taxon>
        <taxon>Chromadorea</taxon>
        <taxon>Plectida</taxon>
        <taxon>Plectina</taxon>
        <taxon>Plectoidea</taxon>
        <taxon>Plectidae</taxon>
        <taxon>Plectus</taxon>
    </lineage>
</organism>
<dbReference type="InterPro" id="IPR027124">
    <property type="entry name" value="Swc5/CFDP1/2"/>
</dbReference>
<proteinExistence type="predicted"/>
<dbReference type="WBParaSite" id="PSAMB.scaffold6643size9062.g28889.t1">
    <property type="protein sequence ID" value="PSAMB.scaffold6643size9062.g28889.t1"/>
    <property type="gene ID" value="PSAMB.scaffold6643size9062.g28889"/>
</dbReference>